<feature type="domain" description="SnoaL-like" evidence="1">
    <location>
        <begin position="15"/>
        <end position="123"/>
    </location>
</feature>
<keyword evidence="4" id="KW-1185">Reference proteome</keyword>
<accession>A0AAX3YDS8</accession>
<reference evidence="3" key="2">
    <citation type="submission" date="2023-07" db="EMBL/GenBank/DDBJ databases">
        <title>Genomic analysis of Rhodococcus opacus VOC-14 with glycol ethers degradation activity.</title>
        <authorList>
            <person name="Narkevich D.A."/>
            <person name="Hlushen A.M."/>
            <person name="Akhremchuk A.E."/>
            <person name="Sikolenko M.A."/>
            <person name="Valentovich L.N."/>
        </authorList>
    </citation>
    <scope>NUCLEOTIDE SEQUENCE</scope>
    <source>
        <strain evidence="3">VOC-14</strain>
    </source>
</reference>
<dbReference type="InterPro" id="IPR032710">
    <property type="entry name" value="NTF2-like_dom_sf"/>
</dbReference>
<organism evidence="3 5">
    <name type="scientific">Rhodococcus opacus</name>
    <name type="common">Nocardia opaca</name>
    <dbReference type="NCBI Taxonomy" id="37919"/>
    <lineage>
        <taxon>Bacteria</taxon>
        <taxon>Bacillati</taxon>
        <taxon>Actinomycetota</taxon>
        <taxon>Actinomycetes</taxon>
        <taxon>Mycobacteriales</taxon>
        <taxon>Nocardiaceae</taxon>
        <taxon>Rhodococcus</taxon>
    </lineage>
</organism>
<dbReference type="Gene3D" id="3.10.450.50">
    <property type="match status" value="1"/>
</dbReference>
<dbReference type="InterPro" id="IPR037401">
    <property type="entry name" value="SnoaL-like"/>
</dbReference>
<dbReference type="Proteomes" id="UP001066327">
    <property type="component" value="Unassembled WGS sequence"/>
</dbReference>
<name>A0AAX3YDS8_RHOOP</name>
<dbReference type="Proteomes" id="UP001231166">
    <property type="component" value="Chromosome"/>
</dbReference>
<evidence type="ECO:0000313" key="4">
    <source>
        <dbReference type="Proteomes" id="UP001066327"/>
    </source>
</evidence>
<evidence type="ECO:0000259" key="1">
    <source>
        <dbReference type="Pfam" id="PF12680"/>
    </source>
</evidence>
<dbReference type="AlphaFoldDB" id="A0AAX3YDS8"/>
<dbReference type="EMBL" id="CP130953">
    <property type="protein sequence ID" value="WLF46870.1"/>
    <property type="molecule type" value="Genomic_DNA"/>
</dbReference>
<dbReference type="EMBL" id="JAPWIS010000028">
    <property type="protein sequence ID" value="MCZ4589061.1"/>
    <property type="molecule type" value="Genomic_DNA"/>
</dbReference>
<evidence type="ECO:0000313" key="5">
    <source>
        <dbReference type="Proteomes" id="UP001231166"/>
    </source>
</evidence>
<evidence type="ECO:0000313" key="3">
    <source>
        <dbReference type="EMBL" id="WLF46870.1"/>
    </source>
</evidence>
<dbReference type="Pfam" id="PF12680">
    <property type="entry name" value="SnoaL_2"/>
    <property type="match status" value="1"/>
</dbReference>
<evidence type="ECO:0000313" key="2">
    <source>
        <dbReference type="EMBL" id="MCZ4589061.1"/>
    </source>
</evidence>
<reference evidence="2" key="1">
    <citation type="submission" date="2022-12" db="EMBL/GenBank/DDBJ databases">
        <authorList>
            <person name="Krivoruchko A.V."/>
            <person name="Elkin A."/>
        </authorList>
    </citation>
    <scope>NUCLEOTIDE SEQUENCE</scope>
    <source>
        <strain evidence="2">IEGM 249</strain>
    </source>
</reference>
<protein>
    <submittedName>
        <fullName evidence="3">Nuclear transport factor 2 family protein</fullName>
    </submittedName>
</protein>
<proteinExistence type="predicted"/>
<dbReference type="RefSeq" id="WP_120660279.1">
    <property type="nucleotide sequence ID" value="NZ_CP072194.1"/>
</dbReference>
<sequence length="157" mass="18135">MPTVEELRASNIDIARRYLEAINTWDFAVKRELLAEDIVFEMRYAPPGFKRRMEGIEDVMAFLETIPSLIETEGLYDFRFETYHSDPGEVIAEYKSDMKMVIPVELKNEYVTRFTIRDAKITHFCEFYDPIPLVIALGGRVEPATIESARSARTESA</sequence>
<dbReference type="SUPFAM" id="SSF54427">
    <property type="entry name" value="NTF2-like"/>
    <property type="match status" value="1"/>
</dbReference>
<gene>
    <name evidence="2" type="ORF">O4328_36345</name>
    <name evidence="3" type="ORF">Q5707_34175</name>
</gene>